<name>W1Y3F6_9ZZZZ</name>
<organism evidence="9">
    <name type="scientific">human gut metagenome</name>
    <dbReference type="NCBI Taxonomy" id="408170"/>
    <lineage>
        <taxon>unclassified sequences</taxon>
        <taxon>metagenomes</taxon>
        <taxon>organismal metagenomes</taxon>
    </lineage>
</organism>
<dbReference type="InterPro" id="IPR004564">
    <property type="entry name" value="OM_lipoprot_carrier_LolA-like"/>
</dbReference>
<evidence type="ECO:0000256" key="5">
    <source>
        <dbReference type="ARBA" id="ARBA00022448"/>
    </source>
</evidence>
<dbReference type="GO" id="GO:0030288">
    <property type="term" value="C:outer membrane-bounded periplasmic space"/>
    <property type="evidence" value="ECO:0007669"/>
    <property type="project" value="TreeGrafter"/>
</dbReference>
<evidence type="ECO:0000256" key="6">
    <source>
        <dbReference type="ARBA" id="ARBA00022764"/>
    </source>
</evidence>
<dbReference type="NCBIfam" id="TIGR00547">
    <property type="entry name" value="lolA"/>
    <property type="match status" value="1"/>
</dbReference>
<dbReference type="Pfam" id="PF03548">
    <property type="entry name" value="LolA"/>
    <property type="match status" value="1"/>
</dbReference>
<keyword evidence="5" id="KW-0813">Transport</keyword>
<reference evidence="9" key="1">
    <citation type="submission" date="2013-12" db="EMBL/GenBank/DDBJ databases">
        <title>A Varibaculum cambriense genome reconstructed from a premature infant gut community with otherwise low bacterial novelty that shifts toward anaerobic metabolism during the third week of life.</title>
        <authorList>
            <person name="Brown C.T."/>
            <person name="Sharon I."/>
            <person name="Thomas B.C."/>
            <person name="Castelle C.J."/>
            <person name="Morowitz M.J."/>
            <person name="Banfield J.F."/>
        </authorList>
    </citation>
    <scope>NUCLEOTIDE SEQUENCE</scope>
</reference>
<evidence type="ECO:0000256" key="7">
    <source>
        <dbReference type="ARBA" id="ARBA00022927"/>
    </source>
</evidence>
<keyword evidence="9" id="KW-0449">Lipoprotein</keyword>
<accession>W1Y3F6</accession>
<dbReference type="EMBL" id="AZMM01008689">
    <property type="protein sequence ID" value="ETJ37077.1"/>
    <property type="molecule type" value="Genomic_DNA"/>
</dbReference>
<evidence type="ECO:0000313" key="9">
    <source>
        <dbReference type="EMBL" id="ETJ37077.1"/>
    </source>
</evidence>
<keyword evidence="7" id="KW-0653">Protein transport</keyword>
<proteinExistence type="inferred from homology"/>
<dbReference type="CDD" id="cd16325">
    <property type="entry name" value="LolA"/>
    <property type="match status" value="1"/>
</dbReference>
<dbReference type="SUPFAM" id="SSF89392">
    <property type="entry name" value="Prokaryotic lipoproteins and lipoprotein localization factors"/>
    <property type="match status" value="1"/>
</dbReference>
<comment type="subunit">
    <text evidence="3">Monomer.</text>
</comment>
<dbReference type="InterPro" id="IPR029046">
    <property type="entry name" value="LolA/LolB/LppX"/>
</dbReference>
<evidence type="ECO:0000256" key="3">
    <source>
        <dbReference type="ARBA" id="ARBA00011245"/>
    </source>
</evidence>
<dbReference type="PANTHER" id="PTHR35869:SF1">
    <property type="entry name" value="OUTER-MEMBRANE LIPOPROTEIN CARRIER PROTEIN"/>
    <property type="match status" value="1"/>
</dbReference>
<dbReference type="Gene3D" id="2.50.20.10">
    <property type="entry name" value="Lipoprotein localisation LolA/LolB/LppX"/>
    <property type="match status" value="1"/>
</dbReference>
<comment type="similarity">
    <text evidence="2">Belongs to the LolA family.</text>
</comment>
<feature type="non-terminal residue" evidence="9">
    <location>
        <position position="1"/>
    </location>
</feature>
<dbReference type="PANTHER" id="PTHR35869">
    <property type="entry name" value="OUTER-MEMBRANE LIPOPROTEIN CARRIER PROTEIN"/>
    <property type="match status" value="1"/>
</dbReference>
<dbReference type="InterPro" id="IPR018323">
    <property type="entry name" value="OM_lipoprot_carrier_LolA_Pbac"/>
</dbReference>
<dbReference type="GO" id="GO:0044874">
    <property type="term" value="P:lipoprotein localization to outer membrane"/>
    <property type="evidence" value="ECO:0007669"/>
    <property type="project" value="TreeGrafter"/>
</dbReference>
<evidence type="ECO:0000256" key="4">
    <source>
        <dbReference type="ARBA" id="ARBA00014035"/>
    </source>
</evidence>
<comment type="caution">
    <text evidence="9">The sequence shown here is derived from an EMBL/GenBank/DDBJ whole genome shotgun (WGS) entry which is preliminary data.</text>
</comment>
<evidence type="ECO:0000256" key="1">
    <source>
        <dbReference type="ARBA" id="ARBA00004418"/>
    </source>
</evidence>
<feature type="non-terminal residue" evidence="9">
    <location>
        <position position="101"/>
    </location>
</feature>
<dbReference type="AlphaFoldDB" id="W1Y3F6"/>
<sequence>VKRPNLFNWHMTQPDESILVSDGKTLWFYNPFVEQATATWLKDATGNTPFMLIARNQSSDWQQYNIKQNGDDFVLTPKASNGNLKQFTINVGRDGTIHQFS</sequence>
<keyword evidence="6" id="KW-0574">Periplasm</keyword>
<keyword evidence="8" id="KW-0143">Chaperone</keyword>
<evidence type="ECO:0000256" key="8">
    <source>
        <dbReference type="ARBA" id="ARBA00023186"/>
    </source>
</evidence>
<evidence type="ECO:0000256" key="2">
    <source>
        <dbReference type="ARBA" id="ARBA00007615"/>
    </source>
</evidence>
<comment type="subcellular location">
    <subcellularLocation>
        <location evidence="1">Periplasm</location>
    </subcellularLocation>
</comment>
<dbReference type="GO" id="GO:0042953">
    <property type="term" value="P:lipoprotein transport"/>
    <property type="evidence" value="ECO:0007669"/>
    <property type="project" value="InterPro"/>
</dbReference>
<protein>
    <recommendedName>
        <fullName evidence="4">Outer-membrane lipoprotein carrier protein</fullName>
    </recommendedName>
</protein>
<gene>
    <name evidence="9" type="ORF">Q604_UNBC08689G0001</name>
</gene>